<keyword evidence="2" id="KW-0012">Acyltransferase</keyword>
<dbReference type="InterPro" id="IPR000182">
    <property type="entry name" value="GNAT_dom"/>
</dbReference>
<dbReference type="PANTHER" id="PTHR23091">
    <property type="entry name" value="N-TERMINAL ACETYLTRANSFERASE"/>
    <property type="match status" value="1"/>
</dbReference>
<dbReference type="GO" id="GO:1990190">
    <property type="term" value="F:protein-N-terminal-glutamate acetyltransferase activity"/>
    <property type="evidence" value="ECO:0007669"/>
    <property type="project" value="TreeGrafter"/>
</dbReference>
<dbReference type="VEuPathDB" id="AmoebaDB:EHI_133980"/>
<dbReference type="PROSITE" id="PS51186">
    <property type="entry name" value="GNAT"/>
    <property type="match status" value="1"/>
</dbReference>
<reference evidence="5 6" key="1">
    <citation type="submission" date="2016-05" db="EMBL/GenBank/DDBJ databases">
        <title>First whole genome sequencing of Entamoeba histolytica HM1:IMSS-clone-6.</title>
        <authorList>
            <person name="Mukherjee Avik.K."/>
            <person name="Izumyama S."/>
            <person name="Nakada-Tsukui K."/>
            <person name="Nozaki T."/>
        </authorList>
    </citation>
    <scope>NUCLEOTIDE SEQUENCE [LARGE SCALE GENOMIC DNA]</scope>
    <source>
        <strain evidence="5 6">HM1:IMSS clone 6</strain>
    </source>
</reference>
<dbReference type="InterPro" id="IPR016181">
    <property type="entry name" value="Acyl_CoA_acyltransferase"/>
</dbReference>
<dbReference type="AlphaFoldDB" id="A0A5K1VEQ3"/>
<dbReference type="FunFam" id="3.40.630.30:FF:000239">
    <property type="entry name" value="Acetyltransferase, GNAT family protein"/>
    <property type="match status" value="1"/>
</dbReference>
<comment type="similarity">
    <text evidence="3">Belongs to the acetyltransferase family. ARD1 subfamily.</text>
</comment>
<dbReference type="GO" id="GO:0031415">
    <property type="term" value="C:NatA complex"/>
    <property type="evidence" value="ECO:0007669"/>
    <property type="project" value="InterPro"/>
</dbReference>
<dbReference type="OMA" id="MICVRRA"/>
<evidence type="ECO:0000256" key="1">
    <source>
        <dbReference type="ARBA" id="ARBA00022679"/>
    </source>
</evidence>
<dbReference type="VEuPathDB" id="AmoebaDB:EHI7A_180960"/>
<feature type="domain" description="N-acetyltransferase" evidence="4">
    <location>
        <begin position="2"/>
        <end position="147"/>
    </location>
</feature>
<protein>
    <submittedName>
        <fullName evidence="5">Acetyltransferase gnat family</fullName>
    </submittedName>
</protein>
<accession>A0A5K1VEQ3</accession>
<dbReference type="VEuPathDB" id="AmoebaDB:KM1_146810"/>
<dbReference type="GO" id="GO:1990189">
    <property type="term" value="F:protein N-terminal-serine acetyltransferase activity"/>
    <property type="evidence" value="ECO:0007669"/>
    <property type="project" value="TreeGrafter"/>
</dbReference>
<keyword evidence="1 5" id="KW-0808">Transferase</keyword>
<evidence type="ECO:0000259" key="4">
    <source>
        <dbReference type="PROSITE" id="PS51186"/>
    </source>
</evidence>
<evidence type="ECO:0000256" key="3">
    <source>
        <dbReference type="ARBA" id="ARBA00025786"/>
    </source>
</evidence>
<dbReference type="CDD" id="cd04301">
    <property type="entry name" value="NAT_SF"/>
    <property type="match status" value="1"/>
</dbReference>
<evidence type="ECO:0000313" key="6">
    <source>
        <dbReference type="Proteomes" id="UP000078387"/>
    </source>
</evidence>
<dbReference type="PANTHER" id="PTHR23091:SF4">
    <property type="entry name" value="N-TERMINAL AMINO-ACID N(ALPHA)-ACETYLTRANSFERASE NATA"/>
    <property type="match status" value="1"/>
</dbReference>
<dbReference type="Proteomes" id="UP000078387">
    <property type="component" value="Unassembled WGS sequence"/>
</dbReference>
<evidence type="ECO:0000313" key="5">
    <source>
        <dbReference type="EMBL" id="GAT95131.1"/>
    </source>
</evidence>
<comment type="caution">
    <text evidence="5">The sequence shown here is derived from an EMBL/GenBank/DDBJ whole genome shotgun (WGS) entry which is preliminary data.</text>
</comment>
<name>A0A5K1VEQ3_ENTHI</name>
<dbReference type="VEuPathDB" id="AmoebaDB:EHI8A_084440"/>
<proteinExistence type="inferred from homology"/>
<dbReference type="Gene3D" id="3.40.630.30">
    <property type="match status" value="1"/>
</dbReference>
<sequence>MISVRRATAQDIFSIQNYQLTTEEGYQSKYYYYHFLSWPYLMYVAETINKKIVGYTIMKTDDETKEGLCTVQITNLVVSESYRRMKIGTQLLKQTINAAIEIYGARIVRARSSEKNSSGSKFLEKMGFSMVGEYDHMELYKKVLNLDDQLNNEDISPAAVAWRKKIIAAN</sequence>
<organism evidence="5 6">
    <name type="scientific">Entamoeba histolytica</name>
    <dbReference type="NCBI Taxonomy" id="5759"/>
    <lineage>
        <taxon>Eukaryota</taxon>
        <taxon>Amoebozoa</taxon>
        <taxon>Evosea</taxon>
        <taxon>Archamoebae</taxon>
        <taxon>Mastigamoebida</taxon>
        <taxon>Entamoebidae</taxon>
        <taxon>Entamoeba</taxon>
    </lineage>
</organism>
<evidence type="ECO:0000256" key="2">
    <source>
        <dbReference type="ARBA" id="ARBA00023315"/>
    </source>
</evidence>
<dbReference type="InterPro" id="IPR045047">
    <property type="entry name" value="Ard1-like"/>
</dbReference>
<gene>
    <name evidence="5" type="ORF">CL6EHI_133980</name>
</gene>
<dbReference type="SUPFAM" id="SSF55729">
    <property type="entry name" value="Acyl-CoA N-acyltransferases (Nat)"/>
    <property type="match status" value="1"/>
</dbReference>
<dbReference type="Pfam" id="PF00583">
    <property type="entry name" value="Acetyltransf_1"/>
    <property type="match status" value="1"/>
</dbReference>
<dbReference type="VEuPathDB" id="AmoebaDB:EHI5A_123650"/>
<dbReference type="EMBL" id="BDEQ01000001">
    <property type="protein sequence ID" value="GAT95131.1"/>
    <property type="molecule type" value="Genomic_DNA"/>
</dbReference>